<accession>A0AAU9IL52</accession>
<dbReference type="InterPro" id="IPR051581">
    <property type="entry name" value="Ca-bind"/>
</dbReference>
<dbReference type="InterPro" id="IPR011992">
    <property type="entry name" value="EF-hand-dom_pair"/>
</dbReference>
<reference evidence="5" key="1">
    <citation type="submission" date="2021-09" db="EMBL/GenBank/DDBJ databases">
        <authorList>
            <consortium name="AG Swart"/>
            <person name="Singh M."/>
            <person name="Singh A."/>
            <person name="Seah K."/>
            <person name="Emmerich C."/>
        </authorList>
    </citation>
    <scope>NUCLEOTIDE SEQUENCE</scope>
    <source>
        <strain evidence="5">ATCC30299</strain>
    </source>
</reference>
<dbReference type="InterPro" id="IPR018247">
    <property type="entry name" value="EF_Hand_1_Ca_BS"/>
</dbReference>
<keyword evidence="1" id="KW-0479">Metal-binding</keyword>
<dbReference type="Gene3D" id="1.10.238.10">
    <property type="entry name" value="EF-hand"/>
    <property type="match status" value="5"/>
</dbReference>
<dbReference type="Proteomes" id="UP001162131">
    <property type="component" value="Unassembled WGS sequence"/>
</dbReference>
<dbReference type="PROSITE" id="PS50222">
    <property type="entry name" value="EF_HAND_2"/>
    <property type="match status" value="5"/>
</dbReference>
<feature type="domain" description="EF-hand" evidence="4">
    <location>
        <begin position="362"/>
        <end position="397"/>
    </location>
</feature>
<dbReference type="PANTHER" id="PTHR34524">
    <property type="entry name" value="CALCYPHOSIN"/>
    <property type="match status" value="1"/>
</dbReference>
<keyword evidence="2" id="KW-0677">Repeat</keyword>
<proteinExistence type="predicted"/>
<dbReference type="GO" id="GO:0005509">
    <property type="term" value="F:calcium ion binding"/>
    <property type="evidence" value="ECO:0007669"/>
    <property type="project" value="InterPro"/>
</dbReference>
<evidence type="ECO:0000259" key="4">
    <source>
        <dbReference type="PROSITE" id="PS50222"/>
    </source>
</evidence>
<protein>
    <recommendedName>
        <fullName evidence="4">EF-hand domain-containing protein</fullName>
    </recommendedName>
</protein>
<evidence type="ECO:0000313" key="6">
    <source>
        <dbReference type="Proteomes" id="UP001162131"/>
    </source>
</evidence>
<keyword evidence="6" id="KW-1185">Reference proteome</keyword>
<dbReference type="InterPro" id="IPR002048">
    <property type="entry name" value="EF_hand_dom"/>
</dbReference>
<gene>
    <name evidence="5" type="ORF">BSTOLATCC_MIC1052</name>
</gene>
<comment type="caution">
    <text evidence="5">The sequence shown here is derived from an EMBL/GenBank/DDBJ whole genome shotgun (WGS) entry which is preliminary data.</text>
</comment>
<keyword evidence="3" id="KW-0106">Calcium</keyword>
<evidence type="ECO:0000256" key="3">
    <source>
        <dbReference type="ARBA" id="ARBA00022837"/>
    </source>
</evidence>
<dbReference type="CDD" id="cd00051">
    <property type="entry name" value="EFh"/>
    <property type="match status" value="2"/>
</dbReference>
<organism evidence="5 6">
    <name type="scientific">Blepharisma stoltei</name>
    <dbReference type="NCBI Taxonomy" id="1481888"/>
    <lineage>
        <taxon>Eukaryota</taxon>
        <taxon>Sar</taxon>
        <taxon>Alveolata</taxon>
        <taxon>Ciliophora</taxon>
        <taxon>Postciliodesmatophora</taxon>
        <taxon>Heterotrichea</taxon>
        <taxon>Heterotrichida</taxon>
        <taxon>Blepharismidae</taxon>
        <taxon>Blepharisma</taxon>
    </lineage>
</organism>
<dbReference type="SMART" id="SM00054">
    <property type="entry name" value="EFh"/>
    <property type="match status" value="6"/>
</dbReference>
<dbReference type="AlphaFoldDB" id="A0AAU9IL52"/>
<dbReference type="PANTHER" id="PTHR34524:SF6">
    <property type="entry name" value="CALCYPHOSINE LIKE"/>
    <property type="match status" value="1"/>
</dbReference>
<sequence length="514" mass="59734">MDWKYKLPSIQNRLRFQLFSRRYDGMERVYHLFSESDRDQSGSLDRYEFEAFLSKVGLFLTTQEQSELFRYYDKNHDGQISVTEFLSSLQSEMSEQRLSAVKAAFQFLDTENRGSVPIERLQRLYRANRHPRVLTREKTIEQVTNEFNSALSRYSDNGIMSEDGFLAYHASLSATIPTESDEYFTNLLVETWGVNFTNQLSTGRTLENLEEILNEKIRQRTSSSEDEGKSVLRTFNYVDKDSSGAITYQEFKQALDQWGCAFSDDEARALFDNYDRDKSGYLLIEEFAQAFATRGAAGCHQFNGKREPPNSIIDKIRKDLLRRGFHGIRSLGLVFKRLDITQSGVLTKNDFEWGLRDNGHFLNQMDLDRLFNYFDKNRNSRIQYNNFIAILRGDLSQGRKQLVSAAYQKLSNNGVLRLEDLRANYDPGFHPEAKSGRKSREQVLSDFISQWPVPNQAIISAEDFESYYKDVSLSYSRDDEFENMIRSAWHMEILPTQPSKTLSSMQSTQRNKAR</sequence>
<evidence type="ECO:0000256" key="1">
    <source>
        <dbReference type="ARBA" id="ARBA00022723"/>
    </source>
</evidence>
<dbReference type="PROSITE" id="PS00018">
    <property type="entry name" value="EF_HAND_1"/>
    <property type="match status" value="3"/>
</dbReference>
<dbReference type="SUPFAM" id="SSF47473">
    <property type="entry name" value="EF-hand"/>
    <property type="match status" value="2"/>
</dbReference>
<dbReference type="EMBL" id="CAJZBQ010000002">
    <property type="protein sequence ID" value="CAG9310195.1"/>
    <property type="molecule type" value="Genomic_DNA"/>
</dbReference>
<feature type="domain" description="EF-hand" evidence="4">
    <location>
        <begin position="60"/>
        <end position="95"/>
    </location>
</feature>
<feature type="domain" description="EF-hand" evidence="4">
    <location>
        <begin position="24"/>
        <end position="59"/>
    </location>
</feature>
<evidence type="ECO:0000313" key="5">
    <source>
        <dbReference type="EMBL" id="CAG9310195.1"/>
    </source>
</evidence>
<name>A0AAU9IL52_9CILI</name>
<dbReference type="Pfam" id="PF13499">
    <property type="entry name" value="EF-hand_7"/>
    <property type="match status" value="2"/>
</dbReference>
<feature type="domain" description="EF-hand" evidence="4">
    <location>
        <begin position="226"/>
        <end position="261"/>
    </location>
</feature>
<evidence type="ECO:0000256" key="2">
    <source>
        <dbReference type="ARBA" id="ARBA00022737"/>
    </source>
</evidence>
<feature type="domain" description="EF-hand" evidence="4">
    <location>
        <begin position="262"/>
        <end position="297"/>
    </location>
</feature>